<dbReference type="GO" id="GO:0045271">
    <property type="term" value="C:respiratory chain complex I"/>
    <property type="evidence" value="ECO:0007669"/>
    <property type="project" value="InterPro"/>
</dbReference>
<evidence type="ECO:0000313" key="9">
    <source>
        <dbReference type="EMBL" id="CEL63091.1"/>
    </source>
</evidence>
<dbReference type="InterPro" id="IPR045299">
    <property type="entry name" value="Complex1_LYR_NDUFA6_LYRM6"/>
</dbReference>
<dbReference type="CDD" id="cd20266">
    <property type="entry name" value="Complex1_LYR_NDUFA6_LYRM6"/>
    <property type="match status" value="1"/>
</dbReference>
<keyword evidence="10" id="KW-1185">Reference proteome</keyword>
<keyword evidence="7" id="KW-0496">Mitochondrion</keyword>
<reference evidence="9 10" key="1">
    <citation type="submission" date="2014-11" db="EMBL/GenBank/DDBJ databases">
        <authorList>
            <person name="Wibberg Daniel"/>
        </authorList>
    </citation>
    <scope>NUCLEOTIDE SEQUENCE [LARGE SCALE GENOMIC DNA]</scope>
    <source>
        <strain evidence="9">Rhizoctonia solani AG1-IB 7/3/14</strain>
    </source>
</reference>
<gene>
    <name evidence="9" type="ORF">RSOLAG1IB_05131</name>
</gene>
<evidence type="ECO:0000256" key="7">
    <source>
        <dbReference type="ARBA" id="ARBA00023128"/>
    </source>
</evidence>
<dbReference type="InterPro" id="IPR016488">
    <property type="entry name" value="NADH_Ub_cplx-1_asu_su-6"/>
</dbReference>
<comment type="similarity">
    <text evidence="2">Belongs to the complex I LYR family.</text>
</comment>
<dbReference type="OrthoDB" id="14535at2759"/>
<protein>
    <submittedName>
        <fullName evidence="9">NADH-ubiquinone oxidoreductase 14,8 kDa subunit</fullName>
    </submittedName>
</protein>
<keyword evidence="8" id="KW-0472">Membrane</keyword>
<name>A0A0B7FYV2_THACB</name>
<sequence length="134" mass="15758">MTTIPSRLARLSQSSASLIDARRRTIQLYRDWYRSAPEIVSIYGLNVPPSLLRHRVRERFEQIRYVTDLAVLDIWIHKGRLEYQETMNCWKQEPHIMGMLLRDIHEGSAAGQTFLQKFYAGRDEENVRIASPQQ</sequence>
<organism evidence="9 10">
    <name type="scientific">Thanatephorus cucumeris (strain AG1-IB / isolate 7/3/14)</name>
    <name type="common">Lettuce bottom rot fungus</name>
    <name type="synonym">Rhizoctonia solani</name>
    <dbReference type="NCBI Taxonomy" id="1108050"/>
    <lineage>
        <taxon>Eukaryota</taxon>
        <taxon>Fungi</taxon>
        <taxon>Dikarya</taxon>
        <taxon>Basidiomycota</taxon>
        <taxon>Agaricomycotina</taxon>
        <taxon>Agaricomycetes</taxon>
        <taxon>Cantharellales</taxon>
        <taxon>Ceratobasidiaceae</taxon>
        <taxon>Rhizoctonia</taxon>
        <taxon>Rhizoctonia solani AG-1</taxon>
    </lineage>
</organism>
<keyword evidence="5" id="KW-0999">Mitochondrion inner membrane</keyword>
<dbReference type="EMBL" id="LN679107">
    <property type="protein sequence ID" value="CEL63091.1"/>
    <property type="molecule type" value="Genomic_DNA"/>
</dbReference>
<evidence type="ECO:0000256" key="1">
    <source>
        <dbReference type="ARBA" id="ARBA00004443"/>
    </source>
</evidence>
<keyword evidence="3" id="KW-0813">Transport</keyword>
<evidence type="ECO:0000256" key="6">
    <source>
        <dbReference type="ARBA" id="ARBA00022982"/>
    </source>
</evidence>
<keyword evidence="9" id="KW-0830">Ubiquinone</keyword>
<dbReference type="GO" id="GO:0005743">
    <property type="term" value="C:mitochondrial inner membrane"/>
    <property type="evidence" value="ECO:0007669"/>
    <property type="project" value="UniProtKB-SubCell"/>
</dbReference>
<evidence type="ECO:0000256" key="3">
    <source>
        <dbReference type="ARBA" id="ARBA00022448"/>
    </source>
</evidence>
<evidence type="ECO:0000256" key="8">
    <source>
        <dbReference type="ARBA" id="ARBA00023136"/>
    </source>
</evidence>
<accession>A0A0B7FYV2</accession>
<evidence type="ECO:0000256" key="4">
    <source>
        <dbReference type="ARBA" id="ARBA00022660"/>
    </source>
</evidence>
<evidence type="ECO:0000313" key="10">
    <source>
        <dbReference type="Proteomes" id="UP000059188"/>
    </source>
</evidence>
<dbReference type="Proteomes" id="UP000059188">
    <property type="component" value="Unassembled WGS sequence"/>
</dbReference>
<comment type="subcellular location">
    <subcellularLocation>
        <location evidence="1">Mitochondrion inner membrane</location>
        <topology evidence="1">Peripheral membrane protein</topology>
        <orientation evidence="1">Matrix side</orientation>
    </subcellularLocation>
</comment>
<dbReference type="PANTHER" id="PTHR12964">
    <property type="entry name" value="NADH-UBIQUINONE OXIDOREDUCTASE B14 SUBUNIT"/>
    <property type="match status" value="1"/>
</dbReference>
<evidence type="ECO:0000256" key="5">
    <source>
        <dbReference type="ARBA" id="ARBA00022792"/>
    </source>
</evidence>
<dbReference type="AlphaFoldDB" id="A0A0B7FYV2"/>
<keyword evidence="6" id="KW-0249">Electron transport</keyword>
<proteinExistence type="inferred from homology"/>
<dbReference type="GO" id="GO:0006979">
    <property type="term" value="P:response to oxidative stress"/>
    <property type="evidence" value="ECO:0007669"/>
    <property type="project" value="TreeGrafter"/>
</dbReference>
<keyword evidence="4" id="KW-0679">Respiratory chain</keyword>
<dbReference type="STRING" id="1108050.A0A0B7FYV2"/>
<evidence type="ECO:0000256" key="2">
    <source>
        <dbReference type="ARBA" id="ARBA00009508"/>
    </source>
</evidence>
<dbReference type="PANTHER" id="PTHR12964:SF0">
    <property type="entry name" value="NADH DEHYDROGENASE [UBIQUINONE] 1 ALPHA SUBCOMPLEX SUBUNIT 6"/>
    <property type="match status" value="1"/>
</dbReference>